<evidence type="ECO:0000256" key="7">
    <source>
        <dbReference type="ARBA" id="ARBA00023242"/>
    </source>
</evidence>
<gene>
    <name evidence="9" type="ORF">CBR_g45857</name>
</gene>
<dbReference type="STRING" id="69332.A0A388LZN2"/>
<keyword evidence="7" id="KW-0539">Nucleus</keyword>
<evidence type="ECO:0000313" key="9">
    <source>
        <dbReference type="EMBL" id="GBG87703.1"/>
    </source>
</evidence>
<dbReference type="EMBL" id="BFEA01000628">
    <property type="protein sequence ID" value="GBG87703.1"/>
    <property type="molecule type" value="Genomic_DNA"/>
</dbReference>
<dbReference type="Pfam" id="PF13359">
    <property type="entry name" value="DDE_Tnp_4"/>
    <property type="match status" value="1"/>
</dbReference>
<dbReference type="PANTHER" id="PTHR22930">
    <property type="match status" value="1"/>
</dbReference>
<name>A0A388LZN2_CHABU</name>
<reference evidence="9 10" key="1">
    <citation type="journal article" date="2018" name="Cell">
        <title>The Chara Genome: Secondary Complexity and Implications for Plant Terrestrialization.</title>
        <authorList>
            <person name="Nishiyama T."/>
            <person name="Sakayama H."/>
            <person name="Vries J.D."/>
            <person name="Buschmann H."/>
            <person name="Saint-Marcoux D."/>
            <person name="Ullrich K.K."/>
            <person name="Haas F.B."/>
            <person name="Vanderstraeten L."/>
            <person name="Becker D."/>
            <person name="Lang D."/>
            <person name="Vosolsobe S."/>
            <person name="Rombauts S."/>
            <person name="Wilhelmsson P.K.I."/>
            <person name="Janitza P."/>
            <person name="Kern R."/>
            <person name="Heyl A."/>
            <person name="Rumpler F."/>
            <person name="Villalobos L.I.A.C."/>
            <person name="Clay J.M."/>
            <person name="Skokan R."/>
            <person name="Toyoda A."/>
            <person name="Suzuki Y."/>
            <person name="Kagoshima H."/>
            <person name="Schijlen E."/>
            <person name="Tajeshwar N."/>
            <person name="Catarino B."/>
            <person name="Hetherington A.J."/>
            <person name="Saltykova A."/>
            <person name="Bonnot C."/>
            <person name="Breuninger H."/>
            <person name="Symeonidi A."/>
            <person name="Radhakrishnan G.V."/>
            <person name="Van Nieuwerburgh F."/>
            <person name="Deforce D."/>
            <person name="Chang C."/>
            <person name="Karol K.G."/>
            <person name="Hedrich R."/>
            <person name="Ulvskov P."/>
            <person name="Glockner G."/>
            <person name="Delwiche C.F."/>
            <person name="Petrasek J."/>
            <person name="Van de Peer Y."/>
            <person name="Friml J."/>
            <person name="Beilby M."/>
            <person name="Dolan L."/>
            <person name="Kohara Y."/>
            <person name="Sugano S."/>
            <person name="Fujiyama A."/>
            <person name="Delaux P.-M."/>
            <person name="Quint M."/>
            <person name="TheiBen G."/>
            <person name="Hagemann M."/>
            <person name="Harholt J."/>
            <person name="Dunand C."/>
            <person name="Zachgo S."/>
            <person name="Langdale J."/>
            <person name="Maumus F."/>
            <person name="Straeten D.V.D."/>
            <person name="Gould S.B."/>
            <person name="Rensing S.A."/>
        </authorList>
    </citation>
    <scope>NUCLEOTIDE SEQUENCE [LARGE SCALE GENOMIC DNA]</scope>
    <source>
        <strain evidence="9 10">S276</strain>
    </source>
</reference>
<dbReference type="PANTHER" id="PTHR22930:SF85">
    <property type="entry name" value="GH03217P-RELATED"/>
    <property type="match status" value="1"/>
</dbReference>
<comment type="similarity">
    <text evidence="3">Belongs to the HARBI1 family.</text>
</comment>
<evidence type="ECO:0000256" key="1">
    <source>
        <dbReference type="ARBA" id="ARBA00001968"/>
    </source>
</evidence>
<comment type="caution">
    <text evidence="9">The sequence shown here is derived from an EMBL/GenBank/DDBJ whole genome shotgun (WGS) entry which is preliminary data.</text>
</comment>
<keyword evidence="6" id="KW-0378">Hydrolase</keyword>
<sequence length="280" mass="31856">MDLRVLDLHMGYPGSCHDIRVLQLSSLSLRTKERSLFRGPYVTLLFGVKMNGYVLADNGYPLSEWMVVPYGGINQHVDEERFDNKQKVARGAVERAFGRLKGMWRLFLWTHKTNLETLTQQFTAVCILHNMLIDVGIPFDENLLWEVDANGVRQRVALGIEKPLQPVSMMTSTNKALALRDALAKRLAERLSRVSFMNGSAWKCSHCSNGRRAYSLFRPAFIGSLSSVTRRGLWFAWRVVFPMLDSSAWKRVHCSNGRRADSLFRPALIGLLASVLRRGR</sequence>
<evidence type="ECO:0000256" key="2">
    <source>
        <dbReference type="ARBA" id="ARBA00004123"/>
    </source>
</evidence>
<evidence type="ECO:0000313" key="10">
    <source>
        <dbReference type="Proteomes" id="UP000265515"/>
    </source>
</evidence>
<comment type="subcellular location">
    <subcellularLocation>
        <location evidence="2">Nucleus</location>
    </subcellularLocation>
</comment>
<dbReference type="Gramene" id="GBG87703">
    <property type="protein sequence ID" value="GBG87703"/>
    <property type="gene ID" value="CBR_g45857"/>
</dbReference>
<feature type="domain" description="DDE Tnp4" evidence="8">
    <location>
        <begin position="4"/>
        <end position="130"/>
    </location>
</feature>
<evidence type="ECO:0000256" key="3">
    <source>
        <dbReference type="ARBA" id="ARBA00006958"/>
    </source>
</evidence>
<dbReference type="GO" id="GO:0046872">
    <property type="term" value="F:metal ion binding"/>
    <property type="evidence" value="ECO:0007669"/>
    <property type="project" value="UniProtKB-KW"/>
</dbReference>
<comment type="cofactor">
    <cofactor evidence="1">
        <name>a divalent metal cation</name>
        <dbReference type="ChEBI" id="CHEBI:60240"/>
    </cofactor>
</comment>
<dbReference type="GO" id="GO:0016787">
    <property type="term" value="F:hydrolase activity"/>
    <property type="evidence" value="ECO:0007669"/>
    <property type="project" value="UniProtKB-KW"/>
</dbReference>
<dbReference type="GO" id="GO:0004518">
    <property type="term" value="F:nuclease activity"/>
    <property type="evidence" value="ECO:0007669"/>
    <property type="project" value="UniProtKB-KW"/>
</dbReference>
<organism evidence="9 10">
    <name type="scientific">Chara braunii</name>
    <name type="common">Braun's stonewort</name>
    <dbReference type="NCBI Taxonomy" id="69332"/>
    <lineage>
        <taxon>Eukaryota</taxon>
        <taxon>Viridiplantae</taxon>
        <taxon>Streptophyta</taxon>
        <taxon>Charophyceae</taxon>
        <taxon>Charales</taxon>
        <taxon>Characeae</taxon>
        <taxon>Chara</taxon>
    </lineage>
</organism>
<dbReference type="InterPro" id="IPR045249">
    <property type="entry name" value="HARBI1-like"/>
</dbReference>
<protein>
    <recommendedName>
        <fullName evidence="8">DDE Tnp4 domain-containing protein</fullName>
    </recommendedName>
</protein>
<dbReference type="Proteomes" id="UP000265515">
    <property type="component" value="Unassembled WGS sequence"/>
</dbReference>
<dbReference type="GO" id="GO:0005634">
    <property type="term" value="C:nucleus"/>
    <property type="evidence" value="ECO:0007669"/>
    <property type="project" value="UniProtKB-SubCell"/>
</dbReference>
<dbReference type="AlphaFoldDB" id="A0A388LZN2"/>
<keyword evidence="10" id="KW-1185">Reference proteome</keyword>
<accession>A0A388LZN2</accession>
<evidence type="ECO:0000256" key="4">
    <source>
        <dbReference type="ARBA" id="ARBA00022722"/>
    </source>
</evidence>
<keyword evidence="5" id="KW-0479">Metal-binding</keyword>
<evidence type="ECO:0000256" key="5">
    <source>
        <dbReference type="ARBA" id="ARBA00022723"/>
    </source>
</evidence>
<dbReference type="OrthoDB" id="2507073at2759"/>
<keyword evidence="4" id="KW-0540">Nuclease</keyword>
<evidence type="ECO:0000256" key="6">
    <source>
        <dbReference type="ARBA" id="ARBA00022801"/>
    </source>
</evidence>
<evidence type="ECO:0000259" key="8">
    <source>
        <dbReference type="Pfam" id="PF13359"/>
    </source>
</evidence>
<dbReference type="InterPro" id="IPR027806">
    <property type="entry name" value="HARBI1_dom"/>
</dbReference>
<proteinExistence type="inferred from homology"/>